<evidence type="ECO:0000256" key="4">
    <source>
        <dbReference type="ARBA" id="ARBA00023054"/>
    </source>
</evidence>
<feature type="coiled-coil region" evidence="8">
    <location>
        <begin position="749"/>
        <end position="776"/>
    </location>
</feature>
<name>A0A9E7HYL1_9LILI</name>
<keyword evidence="4 8" id="KW-0175">Coiled coil</keyword>
<feature type="region of interest" description="Disordered" evidence="9">
    <location>
        <begin position="273"/>
        <end position="316"/>
    </location>
</feature>
<dbReference type="InterPro" id="IPR027417">
    <property type="entry name" value="P-loop_NTPase"/>
</dbReference>
<dbReference type="PANTHER" id="PTHR37739">
    <property type="entry name" value="KINESIN-LIKE PROTEIN KIN-12D"/>
    <property type="match status" value="1"/>
</dbReference>
<dbReference type="InterPro" id="IPR001752">
    <property type="entry name" value="Kinesin_motor_dom"/>
</dbReference>
<feature type="coiled-coil region" evidence="8">
    <location>
        <begin position="2752"/>
        <end position="2779"/>
    </location>
</feature>
<dbReference type="InterPro" id="IPR036961">
    <property type="entry name" value="Kinesin_motor_dom_sf"/>
</dbReference>
<evidence type="ECO:0000313" key="11">
    <source>
        <dbReference type="EMBL" id="URE42520.1"/>
    </source>
</evidence>
<gene>
    <name evidence="11" type="ORF">MUK42_25958</name>
</gene>
<feature type="region of interest" description="Disordered" evidence="9">
    <location>
        <begin position="154"/>
        <end position="231"/>
    </location>
</feature>
<evidence type="ECO:0000256" key="5">
    <source>
        <dbReference type="ARBA" id="ARBA00023175"/>
    </source>
</evidence>
<dbReference type="GO" id="GO:0008017">
    <property type="term" value="F:microtubule binding"/>
    <property type="evidence" value="ECO:0007669"/>
    <property type="project" value="InterPro"/>
</dbReference>
<keyword evidence="3 7" id="KW-0067">ATP-binding</keyword>
<feature type="region of interest" description="Disordered" evidence="9">
    <location>
        <begin position="1398"/>
        <end position="1418"/>
    </location>
</feature>
<organism evidence="11 12">
    <name type="scientific">Musa troglodytarum</name>
    <name type="common">fe'i banana</name>
    <dbReference type="NCBI Taxonomy" id="320322"/>
    <lineage>
        <taxon>Eukaryota</taxon>
        <taxon>Viridiplantae</taxon>
        <taxon>Streptophyta</taxon>
        <taxon>Embryophyta</taxon>
        <taxon>Tracheophyta</taxon>
        <taxon>Spermatophyta</taxon>
        <taxon>Magnoliopsida</taxon>
        <taxon>Liliopsida</taxon>
        <taxon>Zingiberales</taxon>
        <taxon>Musaceae</taxon>
        <taxon>Musa</taxon>
    </lineage>
</organism>
<dbReference type="PRINTS" id="PR00380">
    <property type="entry name" value="KINESINHEAVY"/>
</dbReference>
<feature type="compositionally biased region" description="Low complexity" evidence="9">
    <location>
        <begin position="2580"/>
        <end position="2590"/>
    </location>
</feature>
<feature type="compositionally biased region" description="Polar residues" evidence="9">
    <location>
        <begin position="154"/>
        <end position="181"/>
    </location>
</feature>
<dbReference type="GO" id="GO:0005874">
    <property type="term" value="C:microtubule"/>
    <property type="evidence" value="ECO:0007669"/>
    <property type="project" value="UniProtKB-KW"/>
</dbReference>
<keyword evidence="1" id="KW-0493">Microtubule</keyword>
<sequence>MDEIGISRSYRLAEKVASVVDEAQPLLAKIEALVEGVQPLLAEVRDSTLLNDVENLIKSLAEATVDLRKVQSAILTPENAELTRQSIFTLIFTLKNIEGVQPSAVPKLCKSCWNCYQFESAKGSFRILPLRILFLNSSFRMLRDLRIFRRNSNTGKAPASEINNENLPVDPSGSSTSQLESDPSRAPLITIQEPVQNPNPGLDQGAISRRKPETTHFRSQVKGSDSSRLPFHTPEKMVSRQRFGWGLKGEPGMNDADNGDDLCYEAAKASSVHSDCSSTQSTPTKSVTKPPSSGFSNSRPPVSARTRTMSIGTPRTTPSFATVAHSSEVPHFELKEDPSFWMDHNVQVVIRVRPLSSTEKSLQGLHRCLKQESAHNISWIGQPETRFTFDYVACETINQEMLFRVAGLPMVENCMSGYNSCVFAYGQTGSGKTYTMLGEIGELEVRPSLNRGMTPRIFEFLFARIKAEEESRRDEKLKYSCKCSFLEIYNEQITDLLDPTSSNLLGAANRKVAATNMNRESSRSHSVFTCIIESRWEKDSTVNLRFARLNLVDLAVLKGAEGERLKEAANINKSLSTLGHVIMVLADVAHGKHRHVPYRDSRLTFLLQDSLGGNSKTMIIANVSPSICSANETLSTLKFAQRARLIQNNAVVNEDASGDVISLRHQIHLLKEELSVLKRQNISRSLSFRNAIFENRTSEVCEYVVEKLPEVAEANDDEFQTDEGVDSIRVSMKQLKSLEAILAGALRREKMADTTIKQLQAEIEQLNRLVRQREDDTQSTKMMLKFREDKIRRMENLLEGQMPVDSYLMEEKLALSEEVQLLRARVDKNPEVTRFALENIRLLDQLRRFQDFYKEGERELLLAEVIELRNKLMQVFDGKSQLDQHLKSDMETPTVGTPQFACSSRDNESLFVELNKTHQELKSCKSELQSCLEINERLTGEISNLRVELNNLSSANHVQHVNLKHRDILELDILKTILAEEKSSFVEVEERANHTKNELKSANGRILYMSKQYEDINNELKDARSIIEALESEHILLINEMEEARERCNQQKEILNKQEQEIFLLRNKSGLCPSEIEKQSTVQEELRNIPHGNYENEGSPLQVKLKKMQASLEKARDLNMRCQSDQVSQTSLEQEMDEVRQVEIETAEVIVCLQEELAALQKQADGSKQNELIAKQNLIGLQTELKELHVRLHVMAEENEKLGELIEEKDGDLRSLTEDWERLACEIADILADGNMSLEEATDQVDSISDSFPKRSWIGEQIERIIKGISERDLLIEELQKCLEEAQNISDKEQEILRLTTEITEKMFTINELENGIEVQEEQIKKAELNATVAFMTVNKLSEMNEAHLREIAHVKLLLDESKEVISNKDSLLHHQISLHADAVKEIHALSMQLKQSQEHIAELQKHSQNQERARELEQMKKEEEDVVLSVMVEDLLKAKRTINDFKARMTTQSCASVSSEQDNGHTVQSSGDYTVDSEQYITEDQMKIEAVQSVMNFEQQPVASMLCVSSEKLLTDIGHKSTCENVLEYSHDRQSNIHHLQKELGIALDHLQYVQTQMVQLLKEKEDIKMSEKLNHTSIEKLTIDVLQLKSEITEKERNFELGLLQLENKLQAVEKNTMESNTRWQKTKEALELEVSDAKAIAAHKTIEATHLLAKIEEAQGTMQDADIMVNMLLQANEAAKCDIERLQNTETMLCYEKNLLIDEVQHLQSSLHTKEKEYTSLEKNFESNLIEARGLVLELEDSCRNLQTAFAEKFESLACDLDWIKSNLQDYTESIRSCLEKTWSEIIRKDCALSVLHLCHMGILIERITGLNMENGFLQRGLCKSNTLIADLSERNVKAKEELEICSVLKGKLLVDINNSFNRIAKKEDETAEFRTRLNSFEKEILQLQSQEESMLARSNSMGTELALLVKELDDNNMNTQTALLGQDKLLKEKEVLSKELDDMTRLLHEAHRVNEMFMDSLRGELALLTDEPHPKIQMKVDVPIISNMGFSNESKLLKKLMNYKFESILTDSFAKDIEFLVVVLELEQNAIKCNQMASHVSKLEKENDTMSSVIEKVSIELILSKIDGDLKSKEIHSLHKENEKMRNAKEKLQEDHLRVTQVLQDKICSLESLVTCIEMDLDRKEFKLEEMVYSHTVISKELEAKSEFYEIQKERTKILRSENETLKNKFLEFVSEKDEAIQMLGCSLRHGSDLALSMGVVMSRLLHEIAGLFVLIMDRMHQENFEHKKLASKFIDEIDFLENSIRSLLSENSSLRSDLIHKDEVAKGILFDLRLLQESASIAKDQEDELKQMVATMESLEDELASRSCELDEAIVLGKTLEGELIEKNDKILALELELAEKLATINSISVENFELKSHLQQVSAVKSAIQEELNGKLLVTGRLEDEILTMSTFIGERNHLIEDLQGGIAKLEERDHLSTEVHVLKEKLDMAQALAEEKMLLLQKLASTCLQIAEVRKVYVEEKEEEVKLLERSVEELECTVFALENKVDIVRAEAEKHRLQREEIEIELHTMRDQLSQKNIQVLQKEIAKRDTEILQFKAHISELNMHAEAQAREYKQKFMELEAMAQQVNADPASSNSASLTSTKSDKGAAKPRGSSSPFKCIGLGLVQQMNSEKDEELTAARRKIEELESLAASRQKEIFMLNTRLAQAESMTHDVIRDLLGVKLDMTSLLDEPETPKVETDRVHKNESRKKDQEAIKLRKELNEFIQERQSWLHEIKLRHTEMVDARMMAEKLRQREQFISTENEMLKVENTKYKKRIVDLEDELKKFSDHQNLQHRIHHHAKIKEENTLLKIENEDLNVRLRRSEEVLLRVKEELARYRLSFGKDPCIDFDKEEQLRMKLQESEEERIHLAQKLLNLCTCILKVAGLTDPTTNISPSAAEDAAYRLKDRINSLENEIEDLKLKCKLLHENIRLYEIRQQLSPQQPKTNDNFLSS</sequence>
<evidence type="ECO:0000256" key="1">
    <source>
        <dbReference type="ARBA" id="ARBA00022701"/>
    </source>
</evidence>
<dbReference type="Gene3D" id="3.40.850.10">
    <property type="entry name" value="Kinesin motor domain"/>
    <property type="match status" value="2"/>
</dbReference>
<dbReference type="GO" id="GO:0003777">
    <property type="term" value="F:microtubule motor activity"/>
    <property type="evidence" value="ECO:0007669"/>
    <property type="project" value="InterPro"/>
</dbReference>
<dbReference type="EMBL" id="CP097511">
    <property type="protein sequence ID" value="URE42520.1"/>
    <property type="molecule type" value="Genomic_DNA"/>
</dbReference>
<evidence type="ECO:0000256" key="3">
    <source>
        <dbReference type="ARBA" id="ARBA00022840"/>
    </source>
</evidence>
<dbReference type="PANTHER" id="PTHR37739:SF8">
    <property type="entry name" value="KINESIN-LIKE PROTEIN KIN-12D"/>
    <property type="match status" value="1"/>
</dbReference>
<feature type="binding site" evidence="7">
    <location>
        <begin position="426"/>
        <end position="433"/>
    </location>
    <ligand>
        <name>ATP</name>
        <dbReference type="ChEBI" id="CHEBI:30616"/>
    </ligand>
</feature>
<keyword evidence="2 7" id="KW-0547">Nucleotide-binding</keyword>
<reference evidence="11" key="1">
    <citation type="submission" date="2022-05" db="EMBL/GenBank/DDBJ databases">
        <title>The Musa troglodytarum L. genome provides insights into the mechanism of non-climacteric behaviour and enrichment of carotenoids.</title>
        <authorList>
            <person name="Wang J."/>
        </authorList>
    </citation>
    <scope>NUCLEOTIDE SEQUENCE</scope>
    <source>
        <tissue evidence="11">Leaf</tissue>
    </source>
</reference>
<comment type="similarity">
    <text evidence="6">Belongs to the TRAFAC class myosin-kinesin ATPase superfamily. Kinesin family. KIN-12 subfamily.</text>
</comment>
<feature type="coiled-coil region" evidence="8">
    <location>
        <begin position="1867"/>
        <end position="1901"/>
    </location>
</feature>
<evidence type="ECO:0000256" key="9">
    <source>
        <dbReference type="SAM" id="MobiDB-lite"/>
    </source>
</evidence>
<evidence type="ECO:0000256" key="8">
    <source>
        <dbReference type="SAM" id="Coils"/>
    </source>
</evidence>
<dbReference type="GO" id="GO:0007018">
    <property type="term" value="P:microtubule-based movement"/>
    <property type="evidence" value="ECO:0007669"/>
    <property type="project" value="InterPro"/>
</dbReference>
<dbReference type="SMART" id="SM00129">
    <property type="entry name" value="KISc"/>
    <property type="match status" value="1"/>
</dbReference>
<feature type="coiled-coil region" evidence="8">
    <location>
        <begin position="2618"/>
        <end position="2645"/>
    </location>
</feature>
<feature type="coiled-coil region" evidence="8">
    <location>
        <begin position="985"/>
        <end position="1068"/>
    </location>
</feature>
<accession>A0A9E7HYL1</accession>
<dbReference type="Pfam" id="PF00225">
    <property type="entry name" value="Kinesin"/>
    <property type="match status" value="2"/>
</dbReference>
<evidence type="ECO:0000313" key="12">
    <source>
        <dbReference type="Proteomes" id="UP001055439"/>
    </source>
</evidence>
<feature type="compositionally biased region" description="Polar residues" evidence="9">
    <location>
        <begin position="217"/>
        <end position="227"/>
    </location>
</feature>
<evidence type="ECO:0000259" key="10">
    <source>
        <dbReference type="PROSITE" id="PS50067"/>
    </source>
</evidence>
<feature type="coiled-coil region" evidence="8">
    <location>
        <begin position="1672"/>
        <end position="1727"/>
    </location>
</feature>
<evidence type="ECO:0000256" key="6">
    <source>
        <dbReference type="ARBA" id="ARBA00034488"/>
    </source>
</evidence>
<dbReference type="Proteomes" id="UP001055439">
    <property type="component" value="Chromosome 9"/>
</dbReference>
<dbReference type="PROSITE" id="PS50067">
    <property type="entry name" value="KINESIN_MOTOR_2"/>
    <property type="match status" value="1"/>
</dbReference>
<dbReference type="OrthoDB" id="3176171at2759"/>
<proteinExistence type="inferred from homology"/>
<keyword evidence="5 7" id="KW-0505">Motor protein</keyword>
<dbReference type="GO" id="GO:0005524">
    <property type="term" value="F:ATP binding"/>
    <property type="evidence" value="ECO:0007669"/>
    <property type="project" value="UniProtKB-UniRule"/>
</dbReference>
<feature type="coiled-coil region" evidence="8">
    <location>
        <begin position="2892"/>
        <end position="2926"/>
    </location>
</feature>
<feature type="domain" description="Kinesin motor" evidence="10">
    <location>
        <begin position="345"/>
        <end position="646"/>
    </location>
</feature>
<dbReference type="InterPro" id="IPR044986">
    <property type="entry name" value="KIF15/KIN-12"/>
</dbReference>
<feature type="coiled-coil region" evidence="8">
    <location>
        <begin position="2465"/>
        <end position="2527"/>
    </location>
</feature>
<protein>
    <submittedName>
        <fullName evidence="11">Mce related protein</fullName>
    </submittedName>
</protein>
<feature type="region of interest" description="Disordered" evidence="9">
    <location>
        <begin position="2574"/>
        <end position="2603"/>
    </location>
</feature>
<feature type="coiled-coil region" evidence="8">
    <location>
        <begin position="2803"/>
        <end position="2862"/>
    </location>
</feature>
<feature type="coiled-coil region" evidence="8">
    <location>
        <begin position="1272"/>
        <end position="1330"/>
    </location>
</feature>
<keyword evidence="12" id="KW-1185">Reference proteome</keyword>
<feature type="coiled-coil region" evidence="8">
    <location>
        <begin position="1580"/>
        <end position="1625"/>
    </location>
</feature>
<evidence type="ECO:0000256" key="2">
    <source>
        <dbReference type="ARBA" id="ARBA00022741"/>
    </source>
</evidence>
<evidence type="ECO:0000256" key="7">
    <source>
        <dbReference type="PROSITE-ProRule" id="PRU00283"/>
    </source>
</evidence>
<dbReference type="SUPFAM" id="SSF52540">
    <property type="entry name" value="P-loop containing nucleoside triphosphate hydrolases"/>
    <property type="match status" value="1"/>
</dbReference>